<evidence type="ECO:0000256" key="1">
    <source>
        <dbReference type="ARBA" id="ARBA00005446"/>
    </source>
</evidence>
<dbReference type="GO" id="GO:0000724">
    <property type="term" value="P:double-strand break repair via homologous recombination"/>
    <property type="evidence" value="ECO:0007669"/>
    <property type="project" value="TreeGrafter"/>
</dbReference>
<feature type="domain" description="Helicase ATP-binding" evidence="9">
    <location>
        <begin position="36"/>
        <end position="220"/>
    </location>
</feature>
<dbReference type="Pfam" id="PF00270">
    <property type="entry name" value="DEAD"/>
    <property type="match status" value="1"/>
</dbReference>
<dbReference type="Gene3D" id="3.40.50.300">
    <property type="entry name" value="P-loop containing nucleotide triphosphate hydrolases"/>
    <property type="match status" value="2"/>
</dbReference>
<sequence length="588" mass="66510">MPASSRTSDAGSSRRHRSSMTPYSRVHKQQHEVIDSIVKNPEEDQFIIAATGSGKTLLYELPGILPSSIGKTTIVFIPQVSIIDNEYGRLFKCGISVERRHGSRSNNRPDYDQQHLQNDRLFQAVNNPQLLPNFIISTPHQLLYPESNFNKIVNGLCEQGLVQRFVFDEIHMLLDKYNVLSQLPILRQKYPNVPLTVLSASVSPATVNTLCQALSLTGKPKMFKLDRPNLYYQVLPKFSAGEDDKLGIATTPKERSQISPILHLARNVYPNQAGLVYCRKKSTCARFAEILKREGIAAVAFDADSNRSTTGQEIFRKWMDNDPDVKILISTNALSSGIHKRDVRFVVHASFPSSGIDEYMQQTGRAGRDGNPATCVLLYAFGDAFRVAQTTHFQTECVLALLWLINSTNCRRRALLSYYNDTSFSYGSTNHRCCDVCDGMVSGRPHLEITTIAGRVLEYIRDFHEHKHGLVGRVELSKRLSEQFNDGQKEPTVEMWDKLLQWLVIEQFLEVQRPGEKAGGQIKLVRNSRTHNLIQGTGPRIYLPWSMRFNELHVRGDSKDFPLKWTEEVVRSLDVLEDSSSEGRSPDL</sequence>
<feature type="domain" description="Helicase C-terminal" evidence="10">
    <location>
        <begin position="260"/>
        <end position="416"/>
    </location>
</feature>
<dbReference type="GO" id="GO:0003677">
    <property type="term" value="F:DNA binding"/>
    <property type="evidence" value="ECO:0007669"/>
    <property type="project" value="UniProtKB-KW"/>
</dbReference>
<evidence type="ECO:0000259" key="9">
    <source>
        <dbReference type="PROSITE" id="PS51192"/>
    </source>
</evidence>
<reference evidence="11" key="1">
    <citation type="submission" date="2021-01" db="EMBL/GenBank/DDBJ databases">
        <authorList>
            <person name="Kaushik A."/>
        </authorList>
    </citation>
    <scope>NUCLEOTIDE SEQUENCE</scope>
    <source>
        <strain evidence="11">AG6-10EEA</strain>
    </source>
</reference>
<comment type="similarity">
    <text evidence="1">Belongs to the helicase family. RecQ subfamily.</text>
</comment>
<protein>
    <recommendedName>
        <fullName evidence="7">DNA 3'-5' helicase</fullName>
        <ecNumber evidence="7">5.6.2.4</ecNumber>
    </recommendedName>
</protein>
<dbReference type="GO" id="GO:0043138">
    <property type="term" value="F:3'-5' DNA helicase activity"/>
    <property type="evidence" value="ECO:0007669"/>
    <property type="project" value="UniProtKB-EC"/>
</dbReference>
<dbReference type="InterPro" id="IPR011545">
    <property type="entry name" value="DEAD/DEAH_box_helicase_dom"/>
</dbReference>
<dbReference type="SUPFAM" id="SSF52540">
    <property type="entry name" value="P-loop containing nucleoside triphosphate hydrolases"/>
    <property type="match status" value="1"/>
</dbReference>
<keyword evidence="4" id="KW-0238">DNA-binding</keyword>
<proteinExistence type="inferred from homology"/>
<evidence type="ECO:0000259" key="10">
    <source>
        <dbReference type="PROSITE" id="PS51194"/>
    </source>
</evidence>
<comment type="caution">
    <text evidence="11">The sequence shown here is derived from an EMBL/GenBank/DDBJ whole genome shotgun (WGS) entry which is preliminary data.</text>
</comment>
<evidence type="ECO:0000313" key="12">
    <source>
        <dbReference type="Proteomes" id="UP000663853"/>
    </source>
</evidence>
<evidence type="ECO:0000256" key="4">
    <source>
        <dbReference type="ARBA" id="ARBA00023125"/>
    </source>
</evidence>
<dbReference type="SMART" id="SM00490">
    <property type="entry name" value="HELICc"/>
    <property type="match status" value="1"/>
</dbReference>
<dbReference type="PROSITE" id="PS51194">
    <property type="entry name" value="HELICASE_CTER"/>
    <property type="match status" value="1"/>
</dbReference>
<dbReference type="Proteomes" id="UP000663853">
    <property type="component" value="Unassembled WGS sequence"/>
</dbReference>
<dbReference type="GO" id="GO:0005694">
    <property type="term" value="C:chromosome"/>
    <property type="evidence" value="ECO:0007669"/>
    <property type="project" value="TreeGrafter"/>
</dbReference>
<dbReference type="EMBL" id="CAJMXA010003884">
    <property type="protein sequence ID" value="CAE6521022.1"/>
    <property type="molecule type" value="Genomic_DNA"/>
</dbReference>
<dbReference type="SMART" id="SM00487">
    <property type="entry name" value="DEXDc"/>
    <property type="match status" value="1"/>
</dbReference>
<gene>
    <name evidence="11" type="ORF">RDB_LOCUS146717</name>
</gene>
<accession>A0A8H3DH41</accession>
<dbReference type="GO" id="GO:0005524">
    <property type="term" value="F:ATP binding"/>
    <property type="evidence" value="ECO:0007669"/>
    <property type="project" value="UniProtKB-KW"/>
</dbReference>
<keyword evidence="2" id="KW-0547">Nucleotide-binding</keyword>
<dbReference type="Pfam" id="PF00271">
    <property type="entry name" value="Helicase_C"/>
    <property type="match status" value="1"/>
</dbReference>
<feature type="region of interest" description="Disordered" evidence="8">
    <location>
        <begin position="1"/>
        <end position="27"/>
    </location>
</feature>
<organism evidence="11 12">
    <name type="scientific">Rhizoctonia solani</name>
    <dbReference type="NCBI Taxonomy" id="456999"/>
    <lineage>
        <taxon>Eukaryota</taxon>
        <taxon>Fungi</taxon>
        <taxon>Dikarya</taxon>
        <taxon>Basidiomycota</taxon>
        <taxon>Agaricomycotina</taxon>
        <taxon>Agaricomycetes</taxon>
        <taxon>Cantharellales</taxon>
        <taxon>Ceratobasidiaceae</taxon>
        <taxon>Rhizoctonia</taxon>
    </lineage>
</organism>
<dbReference type="EC" id="5.6.2.4" evidence="7"/>
<dbReference type="PROSITE" id="PS51192">
    <property type="entry name" value="HELICASE_ATP_BIND_1"/>
    <property type="match status" value="1"/>
</dbReference>
<evidence type="ECO:0000256" key="7">
    <source>
        <dbReference type="ARBA" id="ARBA00034808"/>
    </source>
</evidence>
<dbReference type="InterPro" id="IPR027417">
    <property type="entry name" value="P-loop_NTPase"/>
</dbReference>
<dbReference type="PANTHER" id="PTHR13710">
    <property type="entry name" value="DNA HELICASE RECQ FAMILY MEMBER"/>
    <property type="match status" value="1"/>
</dbReference>
<dbReference type="AlphaFoldDB" id="A0A8H3DH41"/>
<name>A0A8H3DH41_9AGAM</name>
<dbReference type="InterPro" id="IPR014001">
    <property type="entry name" value="Helicase_ATP-bd"/>
</dbReference>
<evidence type="ECO:0000313" key="11">
    <source>
        <dbReference type="EMBL" id="CAE6521022.1"/>
    </source>
</evidence>
<dbReference type="GO" id="GO:0009378">
    <property type="term" value="F:four-way junction helicase activity"/>
    <property type="evidence" value="ECO:0007669"/>
    <property type="project" value="TreeGrafter"/>
</dbReference>
<keyword evidence="3" id="KW-0067">ATP-binding</keyword>
<evidence type="ECO:0000256" key="5">
    <source>
        <dbReference type="ARBA" id="ARBA00023235"/>
    </source>
</evidence>
<evidence type="ECO:0000256" key="6">
    <source>
        <dbReference type="ARBA" id="ARBA00034617"/>
    </source>
</evidence>
<feature type="compositionally biased region" description="Polar residues" evidence="8">
    <location>
        <begin position="1"/>
        <end position="11"/>
    </location>
</feature>
<dbReference type="GO" id="GO:0005737">
    <property type="term" value="C:cytoplasm"/>
    <property type="evidence" value="ECO:0007669"/>
    <property type="project" value="TreeGrafter"/>
</dbReference>
<evidence type="ECO:0000256" key="2">
    <source>
        <dbReference type="ARBA" id="ARBA00022741"/>
    </source>
</evidence>
<comment type="catalytic activity">
    <reaction evidence="6">
        <text>Couples ATP hydrolysis with the unwinding of duplex DNA by translocating in the 3'-5' direction.</text>
        <dbReference type="EC" id="5.6.2.4"/>
    </reaction>
</comment>
<keyword evidence="5" id="KW-0413">Isomerase</keyword>
<evidence type="ECO:0000256" key="3">
    <source>
        <dbReference type="ARBA" id="ARBA00022840"/>
    </source>
</evidence>
<dbReference type="PANTHER" id="PTHR13710:SF105">
    <property type="entry name" value="ATP-DEPENDENT DNA HELICASE Q1"/>
    <property type="match status" value="1"/>
</dbReference>
<dbReference type="InterPro" id="IPR001650">
    <property type="entry name" value="Helicase_C-like"/>
</dbReference>
<evidence type="ECO:0000256" key="8">
    <source>
        <dbReference type="SAM" id="MobiDB-lite"/>
    </source>
</evidence>